<dbReference type="PANTHER" id="PTHR11228">
    <property type="entry name" value="RADICAL SAM DOMAIN PROTEIN"/>
    <property type="match status" value="1"/>
</dbReference>
<dbReference type="STRING" id="50340.PF66_01721"/>
<dbReference type="PROSITE" id="PS51918">
    <property type="entry name" value="RADICAL_SAM"/>
    <property type="match status" value="1"/>
</dbReference>
<feature type="domain" description="Radical SAM core" evidence="6">
    <location>
        <begin position="12"/>
        <end position="241"/>
    </location>
</feature>
<dbReference type="SFLD" id="SFLDS00029">
    <property type="entry name" value="Radical_SAM"/>
    <property type="match status" value="1"/>
</dbReference>
<dbReference type="PATRIC" id="fig|50340.43.peg.4880"/>
<evidence type="ECO:0000256" key="3">
    <source>
        <dbReference type="ARBA" id="ARBA00022723"/>
    </source>
</evidence>
<proteinExistence type="predicted"/>
<comment type="cofactor">
    <cofactor evidence="1">
        <name>[4Fe-4S] cluster</name>
        <dbReference type="ChEBI" id="CHEBI:49883"/>
    </cofactor>
</comment>
<keyword evidence="3" id="KW-0479">Metal-binding</keyword>
<evidence type="ECO:0000259" key="6">
    <source>
        <dbReference type="PROSITE" id="PS51918"/>
    </source>
</evidence>
<evidence type="ECO:0000256" key="1">
    <source>
        <dbReference type="ARBA" id="ARBA00001966"/>
    </source>
</evidence>
<keyword evidence="2" id="KW-0949">S-adenosyl-L-methionine</keyword>
<sequence length="375" mass="42878">MSHAEPVNFLGHRQLLGNDLVINEDSCNLGCAYCLTGQSNMKSSHEGKLIFQPPVHDVYGEESDLGQRLHAVVERVNQSFRPPLLKLTGGEIFIIKDIMTFIERMSPLHEVLVVQTNGLPLTEVKVRRLAELGNVVVQISLDSSNADGNSYRVQSPRIHQMIMDRIEMVLRAGLPLEIYGVLNDRSAPYLREFVEWCARFPDNPPQLFPFPVRGPDSEAFKVRPEQHVHIDQLLELRDRYPEILPPKAYLERLSSFYRDGRRSWRCHLPRLVLSTFSDGVATPCPNIWFHNMGNLVSGDWQKALAPVNRSPFYQLLLAERPRLDACKGCFTPWDTLSLYFEDAISLDELCRAPSYAPQVIRTLLERAREDYRRGA</sequence>
<dbReference type="GO" id="GO:0051536">
    <property type="term" value="F:iron-sulfur cluster binding"/>
    <property type="evidence" value="ECO:0007669"/>
    <property type="project" value="UniProtKB-KW"/>
</dbReference>
<keyword evidence="4" id="KW-0408">Iron</keyword>
<dbReference type="Pfam" id="PF04055">
    <property type="entry name" value="Radical_SAM"/>
    <property type="match status" value="1"/>
</dbReference>
<dbReference type="RefSeq" id="WP_054062418.1">
    <property type="nucleotide sequence ID" value="NZ_JSYZ01000004.1"/>
</dbReference>
<keyword evidence="5" id="KW-0411">Iron-sulfur</keyword>
<dbReference type="EMBL" id="JSYZ01000004">
    <property type="protein sequence ID" value="KPA92137.1"/>
    <property type="molecule type" value="Genomic_DNA"/>
</dbReference>
<keyword evidence="8" id="KW-1185">Reference proteome</keyword>
<dbReference type="AlphaFoldDB" id="A0A0N0VK86"/>
<dbReference type="Proteomes" id="UP000037931">
    <property type="component" value="Unassembled WGS sequence"/>
</dbReference>
<evidence type="ECO:0000256" key="4">
    <source>
        <dbReference type="ARBA" id="ARBA00023004"/>
    </source>
</evidence>
<dbReference type="InterPro" id="IPR058240">
    <property type="entry name" value="rSAM_sf"/>
</dbReference>
<name>A0A0N0VK86_9PSED</name>
<dbReference type="Gene3D" id="3.20.20.70">
    <property type="entry name" value="Aldolase class I"/>
    <property type="match status" value="1"/>
</dbReference>
<evidence type="ECO:0000313" key="7">
    <source>
        <dbReference type="EMBL" id="KPA92137.1"/>
    </source>
</evidence>
<evidence type="ECO:0000256" key="2">
    <source>
        <dbReference type="ARBA" id="ARBA00022691"/>
    </source>
</evidence>
<dbReference type="GO" id="GO:0046872">
    <property type="term" value="F:metal ion binding"/>
    <property type="evidence" value="ECO:0007669"/>
    <property type="project" value="UniProtKB-KW"/>
</dbReference>
<dbReference type="PANTHER" id="PTHR11228:SF7">
    <property type="entry name" value="PQQA PEPTIDE CYCLASE"/>
    <property type="match status" value="1"/>
</dbReference>
<organism evidence="7 8">
    <name type="scientific">Pseudomonas asplenii</name>
    <dbReference type="NCBI Taxonomy" id="53407"/>
    <lineage>
        <taxon>Bacteria</taxon>
        <taxon>Pseudomonadati</taxon>
        <taxon>Pseudomonadota</taxon>
        <taxon>Gammaproteobacteria</taxon>
        <taxon>Pseudomonadales</taxon>
        <taxon>Pseudomonadaceae</taxon>
        <taxon>Pseudomonas</taxon>
    </lineage>
</organism>
<accession>A0A0N0VK86</accession>
<evidence type="ECO:0000313" key="8">
    <source>
        <dbReference type="Proteomes" id="UP000037931"/>
    </source>
</evidence>
<dbReference type="InterPro" id="IPR007197">
    <property type="entry name" value="rSAM"/>
</dbReference>
<reference evidence="7 8" key="1">
    <citation type="journal article" date="2015" name="PLoS ONE">
        <title>Rice-Infecting Pseudomonas Genomes Are Highly Accessorized and Harbor Multiple Putative Virulence Mechanisms to Cause Sheath Brown Rot.</title>
        <authorList>
            <person name="Quibod I.L."/>
            <person name="Grande G."/>
            <person name="Oreiro E.G."/>
            <person name="Borja F.N."/>
            <person name="Dossa G.S."/>
            <person name="Mauleon R."/>
            <person name="Cruz C.V."/>
            <person name="Oliva R."/>
        </authorList>
    </citation>
    <scope>NUCLEOTIDE SEQUENCE [LARGE SCALE GENOMIC DNA]</scope>
    <source>
        <strain evidence="7 8">IRRI 6609</strain>
    </source>
</reference>
<dbReference type="GO" id="GO:0003824">
    <property type="term" value="F:catalytic activity"/>
    <property type="evidence" value="ECO:0007669"/>
    <property type="project" value="InterPro"/>
</dbReference>
<protein>
    <submittedName>
        <fullName evidence="7">Radical SAM superfamily enzyme</fullName>
    </submittedName>
</protein>
<gene>
    <name evidence="7" type="ORF">PF66_01721</name>
</gene>
<dbReference type="CDD" id="cd01335">
    <property type="entry name" value="Radical_SAM"/>
    <property type="match status" value="1"/>
</dbReference>
<dbReference type="InterPro" id="IPR013785">
    <property type="entry name" value="Aldolase_TIM"/>
</dbReference>
<dbReference type="OrthoDB" id="9810775at2"/>
<dbReference type="InterPro" id="IPR050377">
    <property type="entry name" value="Radical_SAM_PqqE_MftC-like"/>
</dbReference>
<evidence type="ECO:0000256" key="5">
    <source>
        <dbReference type="ARBA" id="ARBA00023014"/>
    </source>
</evidence>
<comment type="caution">
    <text evidence="7">The sequence shown here is derived from an EMBL/GenBank/DDBJ whole genome shotgun (WGS) entry which is preliminary data.</text>
</comment>
<dbReference type="SUPFAM" id="SSF102114">
    <property type="entry name" value="Radical SAM enzymes"/>
    <property type="match status" value="1"/>
</dbReference>
<dbReference type="SFLD" id="SFLDG01067">
    <property type="entry name" value="SPASM/twitch_domain_containing"/>
    <property type="match status" value="1"/>
</dbReference>